<dbReference type="Proteomes" id="UP001243420">
    <property type="component" value="Chromosome"/>
</dbReference>
<organism evidence="4 5">
    <name type="scientific">Jannaschia ovalis</name>
    <dbReference type="NCBI Taxonomy" id="3038773"/>
    <lineage>
        <taxon>Bacteria</taxon>
        <taxon>Pseudomonadati</taxon>
        <taxon>Pseudomonadota</taxon>
        <taxon>Alphaproteobacteria</taxon>
        <taxon>Rhodobacterales</taxon>
        <taxon>Roseobacteraceae</taxon>
        <taxon>Jannaschia</taxon>
    </lineage>
</organism>
<dbReference type="PIRSF" id="PIRSF001434">
    <property type="entry name" value="CGS"/>
    <property type="match status" value="1"/>
</dbReference>
<accession>A0ABY8LG94</accession>
<protein>
    <submittedName>
        <fullName evidence="4">Cystathionine gamma-lyase</fullName>
        <ecNumber evidence="4">4.4.1.1</ecNumber>
    </submittedName>
</protein>
<dbReference type="GO" id="GO:0016829">
    <property type="term" value="F:lyase activity"/>
    <property type="evidence" value="ECO:0007669"/>
    <property type="project" value="UniProtKB-KW"/>
</dbReference>
<dbReference type="InterPro" id="IPR015424">
    <property type="entry name" value="PyrdxlP-dep_Trfase"/>
</dbReference>
<proteinExistence type="inferred from homology"/>
<dbReference type="SUPFAM" id="SSF53383">
    <property type="entry name" value="PLP-dependent transferases"/>
    <property type="match status" value="1"/>
</dbReference>
<dbReference type="NCBIfam" id="NF005758">
    <property type="entry name" value="PRK07582.1"/>
    <property type="match status" value="1"/>
</dbReference>
<dbReference type="RefSeq" id="WP_279966596.1">
    <property type="nucleotide sequence ID" value="NZ_CP122537.1"/>
</dbReference>
<comment type="similarity">
    <text evidence="3">Belongs to the trans-sulfuration enzymes family.</text>
</comment>
<evidence type="ECO:0000313" key="5">
    <source>
        <dbReference type="Proteomes" id="UP001243420"/>
    </source>
</evidence>
<evidence type="ECO:0000313" key="4">
    <source>
        <dbReference type="EMBL" id="WGH79667.1"/>
    </source>
</evidence>
<name>A0ABY8LG94_9RHOB</name>
<gene>
    <name evidence="4" type="ORF">P8627_05230</name>
</gene>
<keyword evidence="2 3" id="KW-0663">Pyridoxal phosphate</keyword>
<comment type="cofactor">
    <cofactor evidence="1 3">
        <name>pyridoxal 5'-phosphate</name>
        <dbReference type="ChEBI" id="CHEBI:597326"/>
    </cofactor>
</comment>
<evidence type="ECO:0000256" key="2">
    <source>
        <dbReference type="ARBA" id="ARBA00022898"/>
    </source>
</evidence>
<evidence type="ECO:0000256" key="1">
    <source>
        <dbReference type="ARBA" id="ARBA00001933"/>
    </source>
</evidence>
<dbReference type="Pfam" id="PF01053">
    <property type="entry name" value="Cys_Met_Meta_PP"/>
    <property type="match status" value="1"/>
</dbReference>
<keyword evidence="4" id="KW-0456">Lyase</keyword>
<dbReference type="PANTHER" id="PTHR11808">
    <property type="entry name" value="TRANS-SULFURATION ENZYME FAMILY MEMBER"/>
    <property type="match status" value="1"/>
</dbReference>
<dbReference type="Gene3D" id="3.40.640.10">
    <property type="entry name" value="Type I PLP-dependent aspartate aminotransferase-like (Major domain)"/>
    <property type="match status" value="1"/>
</dbReference>
<evidence type="ECO:0000256" key="3">
    <source>
        <dbReference type="RuleBase" id="RU362118"/>
    </source>
</evidence>
<keyword evidence="5" id="KW-1185">Reference proteome</keyword>
<dbReference type="PANTHER" id="PTHR11808:SF85">
    <property type="entry name" value="CYSTATHIONINE GAMMA-LYASE-RELATED"/>
    <property type="match status" value="1"/>
</dbReference>
<dbReference type="Gene3D" id="3.90.1150.10">
    <property type="entry name" value="Aspartate Aminotransferase, domain 1"/>
    <property type="match status" value="1"/>
</dbReference>
<dbReference type="EC" id="4.4.1.1" evidence="4"/>
<sequence>MLPDAILSDVLSLLHARTAGLADGDPVAEPLLSTSTFRLGDQPAPDAIYGRYATPTVQGCEARLERVEGAPSLLFASGMAAIAAVMLSVLKAGDRVLLPADGYFHTRVLAGDVLAPLGIEMVTAPTRELAEAPLDGVALVLVETPSNPALDLIDLAALSARCKAAGALLAVDNTFCTGLLQRPLAMGADITLASDTKAAGGHSDLILGHVATRDAGLMEKLAATRKFAGAIPGPFEAWMLSRSLETLELRLDRMCRSAQAVAALLAADDRLVIRYPGLPDHPDHALAQAQMHAPGFVIGATFPDRAAAERFIDGAGCILPATSFGSTHTSADRRARWGDAVPEGFLRLSIGIEPEGPLLDAMAAGLAAV</sequence>
<reference evidence="4 5" key="1">
    <citation type="submission" date="2023-04" db="EMBL/GenBank/DDBJ databases">
        <title>Jannaschia ovalis sp. nov., a marine bacterium isolated from sea tidal flat.</title>
        <authorList>
            <person name="Kwon D.Y."/>
            <person name="Kim J.-J."/>
        </authorList>
    </citation>
    <scope>NUCLEOTIDE SEQUENCE [LARGE SCALE GENOMIC DNA]</scope>
    <source>
        <strain evidence="4 5">GRR-S6-38</strain>
    </source>
</reference>
<dbReference type="InterPro" id="IPR015421">
    <property type="entry name" value="PyrdxlP-dep_Trfase_major"/>
</dbReference>
<dbReference type="InterPro" id="IPR015422">
    <property type="entry name" value="PyrdxlP-dep_Trfase_small"/>
</dbReference>
<dbReference type="EMBL" id="CP122537">
    <property type="protein sequence ID" value="WGH79667.1"/>
    <property type="molecule type" value="Genomic_DNA"/>
</dbReference>
<dbReference type="InterPro" id="IPR000277">
    <property type="entry name" value="Cys/Met-Metab_PyrdxlP-dep_enz"/>
</dbReference>